<feature type="transmembrane region" description="Helical" evidence="1">
    <location>
        <begin position="57"/>
        <end position="79"/>
    </location>
</feature>
<evidence type="ECO:0008006" key="4">
    <source>
        <dbReference type="Google" id="ProtNLM"/>
    </source>
</evidence>
<sequence length="145" mass="15957">MNLPSFLWLWKIAAWSMGFSIFAYVLLAMTGGWMLYSRKNQQPRLNGLRTFHYLIGGVMVSLVLILLTVGLVGTLGYYGSLGHSIHLGAGLIVVSLVLGSAWSATQINPKNTWARPLHLGINMGLFFAFTAVSLSGWVIVQKYLP</sequence>
<organism evidence="2 3">
    <name type="scientific">Planktothrix agardhii (strain NIVA-CYA 126/8)</name>
    <dbReference type="NCBI Taxonomy" id="388467"/>
    <lineage>
        <taxon>Bacteria</taxon>
        <taxon>Bacillati</taxon>
        <taxon>Cyanobacteriota</taxon>
        <taxon>Cyanophyceae</taxon>
        <taxon>Oscillatoriophycideae</taxon>
        <taxon>Oscillatoriales</taxon>
        <taxon>Microcoleaceae</taxon>
        <taxon>Planktothrix</taxon>
    </lineage>
</organism>
<feature type="transmembrane region" description="Helical" evidence="1">
    <location>
        <begin position="12"/>
        <end position="36"/>
    </location>
</feature>
<dbReference type="GeneID" id="77289755"/>
<dbReference type="AlphaFoldDB" id="A0A073CEJ0"/>
<feature type="transmembrane region" description="Helical" evidence="1">
    <location>
        <begin position="117"/>
        <end position="140"/>
    </location>
</feature>
<keyword evidence="3" id="KW-1185">Reference proteome</keyword>
<accession>A0A073CEJ0</accession>
<dbReference type="STRING" id="388467.A19Y_1721"/>
<dbReference type="Pfam" id="PF13301">
    <property type="entry name" value="DUF4079"/>
    <property type="match status" value="1"/>
</dbReference>
<name>A0A073CEJ0_PLAA1</name>
<dbReference type="Proteomes" id="UP000027395">
    <property type="component" value="Chromosome"/>
</dbReference>
<keyword evidence="1" id="KW-1133">Transmembrane helix</keyword>
<feature type="transmembrane region" description="Helical" evidence="1">
    <location>
        <begin position="85"/>
        <end position="105"/>
    </location>
</feature>
<dbReference type="PATRIC" id="fig|388467.6.peg.1663"/>
<dbReference type="EMBL" id="CM002803">
    <property type="protein sequence ID" value="KEI66724.1"/>
    <property type="molecule type" value="Genomic_DNA"/>
</dbReference>
<dbReference type="RefSeq" id="WP_042153634.1">
    <property type="nucleotide sequence ID" value="NZ_CM002803.1"/>
</dbReference>
<gene>
    <name evidence="2" type="ORF">A19Y_1721</name>
</gene>
<keyword evidence="1" id="KW-0472">Membrane</keyword>
<evidence type="ECO:0000313" key="2">
    <source>
        <dbReference type="EMBL" id="KEI66724.1"/>
    </source>
</evidence>
<keyword evidence="1" id="KW-0812">Transmembrane</keyword>
<protein>
    <recommendedName>
        <fullName evidence="4">DUF4079 domain-containing protein</fullName>
    </recommendedName>
</protein>
<proteinExistence type="predicted"/>
<dbReference type="HOGENOM" id="CLU_1794121_0_0_3"/>
<evidence type="ECO:0000313" key="3">
    <source>
        <dbReference type="Proteomes" id="UP000027395"/>
    </source>
</evidence>
<dbReference type="eggNOG" id="ENOG50316M1">
    <property type="taxonomic scope" value="Bacteria"/>
</dbReference>
<dbReference type="InterPro" id="IPR025067">
    <property type="entry name" value="DUF4079"/>
</dbReference>
<reference evidence="2 3" key="1">
    <citation type="journal article" date="2014" name="Appl. Environ. Microbiol.">
        <title>Elucidation of insertion elements encoded on plasmids and in vitro construction of shuttle vectors from the toxic cyanobacterium Planktothrix.</title>
        <authorList>
            <person name="Christiansen G."/>
            <person name="Goesmann A."/>
            <person name="Kurmayer R."/>
        </authorList>
    </citation>
    <scope>NUCLEOTIDE SEQUENCE [LARGE SCALE GENOMIC DNA]</scope>
    <source>
        <strain evidence="2 3">NIVA-CYA 126/8</strain>
    </source>
</reference>
<evidence type="ECO:0000256" key="1">
    <source>
        <dbReference type="SAM" id="Phobius"/>
    </source>
</evidence>